<proteinExistence type="predicted"/>
<evidence type="ECO:0000313" key="1">
    <source>
        <dbReference type="EMBL" id="JAH33063.1"/>
    </source>
</evidence>
<sequence>MPLHLKVMSCLLHIWLMCCWLQGVLCDVLTCGLFLPV</sequence>
<dbReference type="AlphaFoldDB" id="A0A0E9RXV3"/>
<dbReference type="EMBL" id="GBXM01096260">
    <property type="protein sequence ID" value="JAH12317.1"/>
    <property type="molecule type" value="Transcribed_RNA"/>
</dbReference>
<dbReference type="EMBL" id="GBXM01075514">
    <property type="protein sequence ID" value="JAH33063.1"/>
    <property type="molecule type" value="Transcribed_RNA"/>
</dbReference>
<accession>A0A0E9RXV3</accession>
<organism evidence="1">
    <name type="scientific">Anguilla anguilla</name>
    <name type="common">European freshwater eel</name>
    <name type="synonym">Muraena anguilla</name>
    <dbReference type="NCBI Taxonomy" id="7936"/>
    <lineage>
        <taxon>Eukaryota</taxon>
        <taxon>Metazoa</taxon>
        <taxon>Chordata</taxon>
        <taxon>Craniata</taxon>
        <taxon>Vertebrata</taxon>
        <taxon>Euteleostomi</taxon>
        <taxon>Actinopterygii</taxon>
        <taxon>Neopterygii</taxon>
        <taxon>Teleostei</taxon>
        <taxon>Anguilliformes</taxon>
        <taxon>Anguillidae</taxon>
        <taxon>Anguilla</taxon>
    </lineage>
</organism>
<reference evidence="1" key="1">
    <citation type="submission" date="2014-11" db="EMBL/GenBank/DDBJ databases">
        <authorList>
            <person name="Amaro Gonzalez C."/>
        </authorList>
    </citation>
    <scope>NUCLEOTIDE SEQUENCE</scope>
</reference>
<name>A0A0E9RXV3_ANGAN</name>
<reference evidence="1" key="2">
    <citation type="journal article" date="2015" name="Fish Shellfish Immunol.">
        <title>Early steps in the European eel (Anguilla anguilla)-Vibrio vulnificus interaction in the gills: Role of the RtxA13 toxin.</title>
        <authorList>
            <person name="Callol A."/>
            <person name="Pajuelo D."/>
            <person name="Ebbesson L."/>
            <person name="Teles M."/>
            <person name="MacKenzie S."/>
            <person name="Amaro C."/>
        </authorList>
    </citation>
    <scope>NUCLEOTIDE SEQUENCE</scope>
</reference>
<protein>
    <submittedName>
        <fullName evidence="1">Uncharacterized protein</fullName>
    </submittedName>
</protein>